<dbReference type="Pfam" id="PF00085">
    <property type="entry name" value="Thioredoxin"/>
    <property type="match status" value="1"/>
</dbReference>
<gene>
    <name evidence="2" type="ORF">BM477_01790</name>
</gene>
<keyword evidence="3" id="KW-1185">Reference proteome</keyword>
<dbReference type="Gene3D" id="1.25.40.10">
    <property type="entry name" value="Tetratricopeptide repeat domain"/>
    <property type="match status" value="1"/>
</dbReference>
<evidence type="ECO:0000313" key="2">
    <source>
        <dbReference type="EMBL" id="OKL50152.1"/>
    </source>
</evidence>
<dbReference type="Proteomes" id="UP000186465">
    <property type="component" value="Unassembled WGS sequence"/>
</dbReference>
<accession>A0A1Q5PRT6</accession>
<dbReference type="Gene3D" id="3.40.30.10">
    <property type="entry name" value="Glutaredoxin"/>
    <property type="match status" value="1"/>
</dbReference>
<dbReference type="AlphaFoldDB" id="A0A1Q5PRT6"/>
<dbReference type="InterPro" id="IPR013766">
    <property type="entry name" value="Thioredoxin_domain"/>
</dbReference>
<protein>
    <recommendedName>
        <fullName evidence="1">Thioredoxin domain-containing protein</fullName>
    </recommendedName>
</protein>
<comment type="caution">
    <text evidence="2">The sequence shown here is derived from an EMBL/GenBank/DDBJ whole genome shotgun (WGS) entry which is preliminary data.</text>
</comment>
<dbReference type="SUPFAM" id="SSF52833">
    <property type="entry name" value="Thioredoxin-like"/>
    <property type="match status" value="1"/>
</dbReference>
<evidence type="ECO:0000259" key="1">
    <source>
        <dbReference type="Pfam" id="PF00085"/>
    </source>
</evidence>
<dbReference type="Pfam" id="PF14561">
    <property type="entry name" value="TPR_20"/>
    <property type="match status" value="1"/>
</dbReference>
<dbReference type="EMBL" id="MPDM01000002">
    <property type="protein sequence ID" value="OKL50152.1"/>
    <property type="molecule type" value="Genomic_DNA"/>
</dbReference>
<dbReference type="InterPro" id="IPR036249">
    <property type="entry name" value="Thioredoxin-like_sf"/>
</dbReference>
<feature type="domain" description="Thioredoxin" evidence="1">
    <location>
        <begin position="56"/>
        <end position="140"/>
    </location>
</feature>
<sequence length="293" mass="31734">MSQSASMPSTYGAIDLSKISGGNNPPTSSPATPGTEYRVVVDAKVAEWPQLSELSTQVPVVVEFLSAEDQDSAQLAPLLQEAVEAQQGRILLARVDAQVETQLVQAFQVSRTPAVYALVNGRPLPMFEGIVTRTVINQVLTQLLEVSKQAGITGVLDPVPVVDESGTPEAPAEYQAALEARERGAAEEEAAAWKKVLAQYPADKIAQQNLAEAQMRARLQKLDAEKLSSLDEADLLFARGEVEASFTMLLDIVAESDEDREAARERLLEKFTVLGPKHEQVQKARAKLASLLF</sequence>
<dbReference type="STRING" id="156892.BM477_01790"/>
<reference evidence="3" key="1">
    <citation type="submission" date="2016-11" db="EMBL/GenBank/DDBJ databases">
        <title>Actinomyces gypaetusis sp. nov. isolated from Gypaetus barbatus in Qinghai Tibet Plateau China.</title>
        <authorList>
            <person name="Meng X."/>
        </authorList>
    </citation>
    <scope>NUCLEOTIDE SEQUENCE [LARGE SCALE GENOMIC DNA]</scope>
    <source>
        <strain evidence="3">DSM 15383</strain>
    </source>
</reference>
<dbReference type="GO" id="GO:0006950">
    <property type="term" value="P:response to stress"/>
    <property type="evidence" value="ECO:0007669"/>
    <property type="project" value="UniProtKB-ARBA"/>
</dbReference>
<name>A0A1Q5PRT6_9ACTO</name>
<dbReference type="InterPro" id="IPR011990">
    <property type="entry name" value="TPR-like_helical_dom_sf"/>
</dbReference>
<evidence type="ECO:0000313" key="3">
    <source>
        <dbReference type="Proteomes" id="UP000186465"/>
    </source>
</evidence>
<dbReference type="OrthoDB" id="5181746at2"/>
<organism evidence="2 3">
    <name type="scientific">Boudabousia marimammalium</name>
    <dbReference type="NCBI Taxonomy" id="156892"/>
    <lineage>
        <taxon>Bacteria</taxon>
        <taxon>Bacillati</taxon>
        <taxon>Actinomycetota</taxon>
        <taxon>Actinomycetes</taxon>
        <taxon>Actinomycetales</taxon>
        <taxon>Actinomycetaceae</taxon>
        <taxon>Boudabousia</taxon>
    </lineage>
</organism>
<dbReference type="RefSeq" id="WP_075360976.1">
    <property type="nucleotide sequence ID" value="NZ_MPDM01000002.1"/>
</dbReference>
<proteinExistence type="predicted"/>